<name>A0A6A2XVS6_HIBSY</name>
<dbReference type="EMBL" id="VEPZ02001491">
    <property type="protein sequence ID" value="KAE8670895.1"/>
    <property type="molecule type" value="Genomic_DNA"/>
</dbReference>
<sequence length="267" mass="30453">MPPLLLYSGRSLFESLMPDVSTVFPKTWSYKDKQSSYAPVKGLCYDRIYRVEKCWRSVGVQVFTNPNVLIFPIWFFYDHEFNDENFSLQGFKDVNGCWKWMKPPPMSKQQENTGGSDSRKMARAALWPDPPPSKNVMKCPAADCTSDLSDHLNSLQVNMELKNLITRQMREYEDSTANEPGEKEYLSGMKDDQEELEDEPEKASKQRRAAKILANLIVMGSGILGRALFQAYRQALANASKSGVAQETIQNIRRGNKIMAEPEADRF</sequence>
<evidence type="ECO:0000256" key="1">
    <source>
        <dbReference type="ARBA" id="ARBA00004273"/>
    </source>
</evidence>
<evidence type="ECO:0000256" key="5">
    <source>
        <dbReference type="SAM" id="MobiDB-lite"/>
    </source>
</evidence>
<comment type="subcellular location">
    <subcellularLocation>
        <location evidence="1">Mitochondrion inner membrane</location>
    </subcellularLocation>
</comment>
<reference evidence="6" key="1">
    <citation type="submission" date="2019-09" db="EMBL/GenBank/DDBJ databases">
        <title>Draft genome information of white flower Hibiscus syriacus.</title>
        <authorList>
            <person name="Kim Y.-M."/>
        </authorList>
    </citation>
    <scope>NUCLEOTIDE SEQUENCE [LARGE SCALE GENOMIC DNA]</scope>
    <source>
        <strain evidence="6">YM2019G1</strain>
    </source>
</reference>
<dbReference type="InterPro" id="IPR036987">
    <property type="entry name" value="SRA-YDG_sf"/>
</dbReference>
<dbReference type="PANTHER" id="PTHR12388">
    <property type="entry name" value="MITOCHONDRIA ASSOCIATED GRANULOCYTE MACROPHAGE CSF SIGNALING MOLECULE"/>
    <property type="match status" value="1"/>
</dbReference>
<keyword evidence="4" id="KW-0472">Membrane</keyword>
<keyword evidence="3" id="KW-0496">Mitochondrion</keyword>
<feature type="compositionally biased region" description="Basic and acidic residues" evidence="5">
    <location>
        <begin position="180"/>
        <end position="191"/>
    </location>
</feature>
<evidence type="ECO:0000256" key="4">
    <source>
        <dbReference type="ARBA" id="ARBA00023136"/>
    </source>
</evidence>
<evidence type="ECO:0000313" key="6">
    <source>
        <dbReference type="EMBL" id="KAE8670895.1"/>
    </source>
</evidence>
<keyword evidence="2" id="KW-0999">Mitochondrion inner membrane</keyword>
<feature type="region of interest" description="Disordered" evidence="5">
    <location>
        <begin position="172"/>
        <end position="204"/>
    </location>
</feature>
<dbReference type="GO" id="GO:0030150">
    <property type="term" value="P:protein import into mitochondrial matrix"/>
    <property type="evidence" value="ECO:0007669"/>
    <property type="project" value="InterPro"/>
</dbReference>
<dbReference type="Gene3D" id="2.30.280.10">
    <property type="entry name" value="SRA-YDG"/>
    <property type="match status" value="1"/>
</dbReference>
<proteinExistence type="predicted"/>
<evidence type="ECO:0000256" key="3">
    <source>
        <dbReference type="ARBA" id="ARBA00023128"/>
    </source>
</evidence>
<comment type="caution">
    <text evidence="6">The sequence shown here is derived from an EMBL/GenBank/DDBJ whole genome shotgun (WGS) entry which is preliminary data.</text>
</comment>
<organism evidence="6 7">
    <name type="scientific">Hibiscus syriacus</name>
    <name type="common">Rose of Sharon</name>
    <dbReference type="NCBI Taxonomy" id="106335"/>
    <lineage>
        <taxon>Eukaryota</taxon>
        <taxon>Viridiplantae</taxon>
        <taxon>Streptophyta</taxon>
        <taxon>Embryophyta</taxon>
        <taxon>Tracheophyta</taxon>
        <taxon>Spermatophyta</taxon>
        <taxon>Magnoliopsida</taxon>
        <taxon>eudicotyledons</taxon>
        <taxon>Gunneridae</taxon>
        <taxon>Pentapetalae</taxon>
        <taxon>rosids</taxon>
        <taxon>malvids</taxon>
        <taxon>Malvales</taxon>
        <taxon>Malvaceae</taxon>
        <taxon>Malvoideae</taxon>
        <taxon>Hibiscus</taxon>
    </lineage>
</organism>
<evidence type="ECO:0000256" key="2">
    <source>
        <dbReference type="ARBA" id="ARBA00022792"/>
    </source>
</evidence>
<dbReference type="AlphaFoldDB" id="A0A6A2XVS6"/>
<dbReference type="GO" id="GO:0005744">
    <property type="term" value="C:TIM23 mitochondrial import inner membrane translocase complex"/>
    <property type="evidence" value="ECO:0007669"/>
    <property type="project" value="InterPro"/>
</dbReference>
<dbReference type="Proteomes" id="UP000436088">
    <property type="component" value="Unassembled WGS sequence"/>
</dbReference>
<dbReference type="PANTHER" id="PTHR12388:SF6">
    <property type="entry name" value="MITOCHONDRIAL IMPORT INNER MEMBRANE TRANSLOCASE SUBUNIT PAM16 LIKE 1"/>
    <property type="match status" value="1"/>
</dbReference>
<dbReference type="InterPro" id="IPR005341">
    <property type="entry name" value="Tim16"/>
</dbReference>
<gene>
    <name evidence="6" type="ORF">F3Y22_tig00112044pilonHSYRG00073</name>
</gene>
<accession>A0A6A2XVS6</accession>
<keyword evidence="7" id="KW-1185">Reference proteome</keyword>
<evidence type="ECO:0000313" key="7">
    <source>
        <dbReference type="Proteomes" id="UP000436088"/>
    </source>
</evidence>
<protein>
    <submittedName>
        <fullName evidence="6">ERF115 protein</fullName>
    </submittedName>
</protein>